<dbReference type="Proteomes" id="UP001230005">
    <property type="component" value="Unassembled WGS sequence"/>
</dbReference>
<dbReference type="InterPro" id="IPR044094">
    <property type="entry name" value="AtsA-like_MBL-fold"/>
</dbReference>
<reference evidence="5 6" key="1">
    <citation type="submission" date="2023-07" db="EMBL/GenBank/DDBJ databases">
        <title>Genomic Encyclopedia of Type Strains, Phase IV (KMG-IV): sequencing the most valuable type-strain genomes for metagenomic binning, comparative biology and taxonomic classification.</title>
        <authorList>
            <person name="Goeker M."/>
        </authorList>
    </citation>
    <scope>NUCLEOTIDE SEQUENCE [LARGE SCALE GENOMIC DNA]</scope>
    <source>
        <strain evidence="5 6">DSM 9768</strain>
    </source>
</reference>
<dbReference type="SUPFAM" id="SSF56281">
    <property type="entry name" value="Metallo-hydrolase/oxidoreductase"/>
    <property type="match status" value="1"/>
</dbReference>
<protein>
    <submittedName>
        <fullName evidence="5">Ribonuclease BN (tRNA processing enzyme)</fullName>
    </submittedName>
</protein>
<evidence type="ECO:0000256" key="1">
    <source>
        <dbReference type="ARBA" id="ARBA00022759"/>
    </source>
</evidence>
<evidence type="ECO:0000259" key="4">
    <source>
        <dbReference type="SMART" id="SM00849"/>
    </source>
</evidence>
<dbReference type="PANTHER" id="PTHR46018">
    <property type="entry name" value="ZINC PHOSPHODIESTERASE ELAC PROTEIN 1"/>
    <property type="match status" value="1"/>
</dbReference>
<dbReference type="CDD" id="cd07719">
    <property type="entry name" value="arylsulfatase_AtsA-like_MBL-fold"/>
    <property type="match status" value="1"/>
</dbReference>
<dbReference type="EMBL" id="JAUSUG010000022">
    <property type="protein sequence ID" value="MDQ0257076.1"/>
    <property type="molecule type" value="Genomic_DNA"/>
</dbReference>
<organism evidence="5 6">
    <name type="scientific">Evansella vedderi</name>
    <dbReference type="NCBI Taxonomy" id="38282"/>
    <lineage>
        <taxon>Bacteria</taxon>
        <taxon>Bacillati</taxon>
        <taxon>Bacillota</taxon>
        <taxon>Bacilli</taxon>
        <taxon>Bacillales</taxon>
        <taxon>Bacillaceae</taxon>
        <taxon>Evansella</taxon>
    </lineage>
</organism>
<name>A0ABU0A0S2_9BACI</name>
<gene>
    <name evidence="5" type="ORF">J2S74_004521</name>
</gene>
<comment type="caution">
    <text evidence="5">The sequence shown here is derived from an EMBL/GenBank/DDBJ whole genome shotgun (WGS) entry which is preliminary data.</text>
</comment>
<accession>A0ABU0A0S2</accession>
<keyword evidence="6" id="KW-1185">Reference proteome</keyword>
<evidence type="ECO:0000256" key="3">
    <source>
        <dbReference type="ARBA" id="ARBA00022833"/>
    </source>
</evidence>
<evidence type="ECO:0000313" key="5">
    <source>
        <dbReference type="EMBL" id="MDQ0257076.1"/>
    </source>
</evidence>
<dbReference type="PANTHER" id="PTHR46018:SF2">
    <property type="entry name" value="ZINC PHOSPHODIESTERASE ELAC PROTEIN 1"/>
    <property type="match status" value="1"/>
</dbReference>
<dbReference type="RefSeq" id="WP_307330214.1">
    <property type="nucleotide sequence ID" value="NZ_JAUSUG010000022.1"/>
</dbReference>
<dbReference type="SMART" id="SM00849">
    <property type="entry name" value="Lactamase_B"/>
    <property type="match status" value="1"/>
</dbReference>
<evidence type="ECO:0000256" key="2">
    <source>
        <dbReference type="ARBA" id="ARBA00022801"/>
    </source>
</evidence>
<keyword evidence="3" id="KW-0862">Zinc</keyword>
<dbReference type="Pfam" id="PF12706">
    <property type="entry name" value="Lactamase_B_2"/>
    <property type="match status" value="1"/>
</dbReference>
<keyword evidence="1" id="KW-0540">Nuclease</keyword>
<dbReference type="InterPro" id="IPR001279">
    <property type="entry name" value="Metallo-B-lactamas"/>
</dbReference>
<dbReference type="Gene3D" id="3.60.15.10">
    <property type="entry name" value="Ribonuclease Z/Hydroxyacylglutathione hydrolase-like"/>
    <property type="match status" value="1"/>
</dbReference>
<dbReference type="InterPro" id="IPR036866">
    <property type="entry name" value="RibonucZ/Hydroxyglut_hydro"/>
</dbReference>
<keyword evidence="1" id="KW-0255">Endonuclease</keyword>
<sequence length="276" mass="31164">MKVKILGSGIPTPNAERCGQGILISHGDNKILFDCGPGVNRQIIESGLKHNSINHLFFTHLHWDHFGDYDSFVQTGFITDREIPLQVYGPLGMKEVTELLFNKVYYRDLIYRRNMRGPGAWKPPIVEEVFGGAELYIDPFTIKVFRVHHGEYVDYSLSYRIECQGKSVVISGDTGPVLGFSQFAKNCDLLIHEVFPGKPSPRFLTEAHPDLSAEELVNMMGHCSPRQVGEIAQESQPKKLLLNHLPPNLPDDLIEQIKVKFEGEVQISHDLMEIVV</sequence>
<evidence type="ECO:0000313" key="6">
    <source>
        <dbReference type="Proteomes" id="UP001230005"/>
    </source>
</evidence>
<proteinExistence type="predicted"/>
<feature type="domain" description="Metallo-beta-lactamase" evidence="4">
    <location>
        <begin position="18"/>
        <end position="198"/>
    </location>
</feature>
<keyword evidence="2" id="KW-0378">Hydrolase</keyword>